<protein>
    <submittedName>
        <fullName evidence="7">Response regulator</fullName>
    </submittedName>
</protein>
<feature type="domain" description="HTH araC/xylS-type" evidence="5">
    <location>
        <begin position="438"/>
        <end position="537"/>
    </location>
</feature>
<evidence type="ECO:0000313" key="8">
    <source>
        <dbReference type="Proteomes" id="UP000723714"/>
    </source>
</evidence>
<dbReference type="RefSeq" id="WP_216240037.1">
    <property type="nucleotide sequence ID" value="NZ_JABACJ020000003.1"/>
</dbReference>
<dbReference type="EMBL" id="JABACJ020000003">
    <property type="protein sequence ID" value="MBU3875179.1"/>
    <property type="molecule type" value="Genomic_DNA"/>
</dbReference>
<evidence type="ECO:0000256" key="3">
    <source>
        <dbReference type="ARBA" id="ARBA00023163"/>
    </source>
</evidence>
<dbReference type="PROSITE" id="PS50110">
    <property type="entry name" value="RESPONSE_REGULATORY"/>
    <property type="match status" value="1"/>
</dbReference>
<dbReference type="PANTHER" id="PTHR43280:SF2">
    <property type="entry name" value="HTH-TYPE TRANSCRIPTIONAL REGULATOR EXSA"/>
    <property type="match status" value="1"/>
</dbReference>
<comment type="caution">
    <text evidence="7">The sequence shown here is derived from an EMBL/GenBank/DDBJ whole genome shotgun (WGS) entry which is preliminary data.</text>
</comment>
<evidence type="ECO:0000259" key="6">
    <source>
        <dbReference type="PROSITE" id="PS50110"/>
    </source>
</evidence>
<dbReference type="SMART" id="SM00448">
    <property type="entry name" value="REC"/>
    <property type="match status" value="1"/>
</dbReference>
<evidence type="ECO:0000256" key="1">
    <source>
        <dbReference type="ARBA" id="ARBA00023015"/>
    </source>
</evidence>
<dbReference type="InterPro" id="IPR001789">
    <property type="entry name" value="Sig_transdc_resp-reg_receiver"/>
</dbReference>
<gene>
    <name evidence="7" type="ORF">HGO97_005035</name>
</gene>
<dbReference type="InterPro" id="IPR018062">
    <property type="entry name" value="HTH_AraC-typ_CS"/>
</dbReference>
<feature type="domain" description="Response regulatory" evidence="6">
    <location>
        <begin position="3"/>
        <end position="120"/>
    </location>
</feature>
<dbReference type="Pfam" id="PF12833">
    <property type="entry name" value="HTH_18"/>
    <property type="match status" value="1"/>
</dbReference>
<reference evidence="7 8" key="1">
    <citation type="submission" date="2021-06" db="EMBL/GenBank/DDBJ databases">
        <title>Faecalicatena sp. nov. isolated from porcine feces.</title>
        <authorList>
            <person name="Oh B.S."/>
            <person name="Lee J.H."/>
        </authorList>
    </citation>
    <scope>NUCLEOTIDE SEQUENCE [LARGE SCALE GENOMIC DNA]</scope>
    <source>
        <strain evidence="7 8">AGMB00832</strain>
    </source>
</reference>
<organism evidence="7 8">
    <name type="scientific">Faecalicatena faecalis</name>
    <dbReference type="NCBI Taxonomy" id="2726362"/>
    <lineage>
        <taxon>Bacteria</taxon>
        <taxon>Bacillati</taxon>
        <taxon>Bacillota</taxon>
        <taxon>Clostridia</taxon>
        <taxon>Lachnospirales</taxon>
        <taxon>Lachnospiraceae</taxon>
        <taxon>Faecalicatena</taxon>
    </lineage>
</organism>
<evidence type="ECO:0000259" key="5">
    <source>
        <dbReference type="PROSITE" id="PS01124"/>
    </source>
</evidence>
<dbReference type="PANTHER" id="PTHR43280">
    <property type="entry name" value="ARAC-FAMILY TRANSCRIPTIONAL REGULATOR"/>
    <property type="match status" value="1"/>
</dbReference>
<name>A0ABS6D0R5_9FIRM</name>
<dbReference type="SMART" id="SM00342">
    <property type="entry name" value="HTH_ARAC"/>
    <property type="match status" value="1"/>
</dbReference>
<feature type="modified residue" description="4-aspartylphosphate" evidence="4">
    <location>
        <position position="55"/>
    </location>
</feature>
<sequence length="548" mass="64035">MIRIMLVDDEPFIRVAIRSLFSWEKYDYFIAAEASNGTDALQKLEHEDIDLLITDIKMPVTDGIKLLHQVKERYPHIKCVVLSNYEDFELTRKAFLEGAVDYLLKGNLNEENFSALVQRLNANYFQVQSDSFTSNKAPIHRSFEHKVSALQQLISQDLAPDTRNELTHELDMGLPYVISSVKLFSNSPEFTSSEPDTHVNKKLIRNTVFKIISEISEFKLYYYDVSTNEYIFIIYDQDRENTTFFKHLQAFYDQLTSNLFIYLNKFSVIGTSQLRKEVQEISISYQEADTMSDLIFYCRESAQYFFVPDNVNLHADNPVRQFVLSYMETLPHWIKIHAWTALESFFHELLEQFKINLYPPTYSKRIVTNLEFLIMNELTRNFSDNKEFYNDYDHLFDTTMHAAHITSLENITADFLAKIKAAASSLYLLDANCSEIVQQAVTYLQKNYLNPEINLTFIANEIGVNSSYLSRIFHKETEKTFNTYLNFLRIEHAKKLLRTTSDNIVAISEKSGYNNSKYFVNLFKKVEGMSPSAYRNMQADLFQKRNDK</sequence>
<keyword evidence="8" id="KW-1185">Reference proteome</keyword>
<dbReference type="InterPro" id="IPR018060">
    <property type="entry name" value="HTH_AraC"/>
</dbReference>
<keyword evidence="3" id="KW-0804">Transcription</keyword>
<evidence type="ECO:0000256" key="4">
    <source>
        <dbReference type="PROSITE-ProRule" id="PRU00169"/>
    </source>
</evidence>
<evidence type="ECO:0000313" key="7">
    <source>
        <dbReference type="EMBL" id="MBU3875179.1"/>
    </source>
</evidence>
<keyword evidence="4" id="KW-0597">Phosphoprotein</keyword>
<evidence type="ECO:0000256" key="2">
    <source>
        <dbReference type="ARBA" id="ARBA00023125"/>
    </source>
</evidence>
<dbReference type="PROSITE" id="PS00041">
    <property type="entry name" value="HTH_ARAC_FAMILY_1"/>
    <property type="match status" value="1"/>
</dbReference>
<dbReference type="CDD" id="cd17536">
    <property type="entry name" value="REC_YesN-like"/>
    <property type="match status" value="1"/>
</dbReference>
<dbReference type="Pfam" id="PF00072">
    <property type="entry name" value="Response_reg"/>
    <property type="match status" value="1"/>
</dbReference>
<dbReference type="PROSITE" id="PS01124">
    <property type="entry name" value="HTH_ARAC_FAMILY_2"/>
    <property type="match status" value="1"/>
</dbReference>
<keyword evidence="2" id="KW-0238">DNA-binding</keyword>
<proteinExistence type="predicted"/>
<keyword evidence="1" id="KW-0805">Transcription regulation</keyword>
<dbReference type="Proteomes" id="UP000723714">
    <property type="component" value="Unassembled WGS sequence"/>
</dbReference>
<accession>A0ABS6D0R5</accession>